<dbReference type="AlphaFoldDB" id="A0A9D1E928"/>
<protein>
    <submittedName>
        <fullName evidence="1">Uncharacterized protein</fullName>
    </submittedName>
</protein>
<reference evidence="1" key="2">
    <citation type="journal article" date="2021" name="PeerJ">
        <title>Extensive microbial diversity within the chicken gut microbiome revealed by metagenomics and culture.</title>
        <authorList>
            <person name="Gilroy R."/>
            <person name="Ravi A."/>
            <person name="Getino M."/>
            <person name="Pursley I."/>
            <person name="Horton D.L."/>
            <person name="Alikhan N.F."/>
            <person name="Baker D."/>
            <person name="Gharbi K."/>
            <person name="Hall N."/>
            <person name="Watson M."/>
            <person name="Adriaenssens E.M."/>
            <person name="Foster-Nyarko E."/>
            <person name="Jarju S."/>
            <person name="Secka A."/>
            <person name="Antonio M."/>
            <person name="Oren A."/>
            <person name="Chaudhuri R.R."/>
            <person name="La Ragione R."/>
            <person name="Hildebrand F."/>
            <person name="Pallen M.J."/>
        </authorList>
    </citation>
    <scope>NUCLEOTIDE SEQUENCE</scope>
    <source>
        <strain evidence="1">ChiSjej5B23-6657</strain>
    </source>
</reference>
<dbReference type="Proteomes" id="UP000823912">
    <property type="component" value="Unassembled WGS sequence"/>
</dbReference>
<accession>A0A9D1E928</accession>
<evidence type="ECO:0000313" key="2">
    <source>
        <dbReference type="Proteomes" id="UP000823912"/>
    </source>
</evidence>
<reference evidence="1" key="1">
    <citation type="submission" date="2020-10" db="EMBL/GenBank/DDBJ databases">
        <authorList>
            <person name="Gilroy R."/>
        </authorList>
    </citation>
    <scope>NUCLEOTIDE SEQUENCE</scope>
    <source>
        <strain evidence="1">ChiSjej5B23-6657</strain>
    </source>
</reference>
<dbReference type="EMBL" id="DVHM01000055">
    <property type="protein sequence ID" value="HIR70334.1"/>
    <property type="molecule type" value="Genomic_DNA"/>
</dbReference>
<name>A0A9D1E928_9FIRM</name>
<evidence type="ECO:0000313" key="1">
    <source>
        <dbReference type="EMBL" id="HIR70334.1"/>
    </source>
</evidence>
<proteinExistence type="predicted"/>
<gene>
    <name evidence="1" type="ORF">IAA55_03540</name>
</gene>
<comment type="caution">
    <text evidence="1">The sequence shown here is derived from an EMBL/GenBank/DDBJ whole genome shotgun (WGS) entry which is preliminary data.</text>
</comment>
<organism evidence="1 2">
    <name type="scientific">Candidatus Pullilachnospira gallistercoris</name>
    <dbReference type="NCBI Taxonomy" id="2840911"/>
    <lineage>
        <taxon>Bacteria</taxon>
        <taxon>Bacillati</taxon>
        <taxon>Bacillota</taxon>
        <taxon>Clostridia</taxon>
        <taxon>Lachnospirales</taxon>
        <taxon>Lachnospiraceae</taxon>
        <taxon>Lachnospiraceae incertae sedis</taxon>
        <taxon>Candidatus Pullilachnospira</taxon>
    </lineage>
</organism>
<sequence>MAVSIREDYRTALEEQRMEVREMVLAGLKEVKAGKTKDFSKVCDRLEKKYRDAAVQN</sequence>